<evidence type="ECO:0000313" key="2">
    <source>
        <dbReference type="Proteomes" id="UP000001968"/>
    </source>
</evidence>
<accession>Q0ATX9</accession>
<dbReference type="Proteomes" id="UP000001968">
    <property type="component" value="Chromosome"/>
</dbReference>
<evidence type="ECO:0000313" key="1">
    <source>
        <dbReference type="EMBL" id="ABI69825.1"/>
    </source>
</evidence>
<gene>
    <name evidence="1" type="ordered locus">Swol_2537</name>
</gene>
<dbReference type="KEGG" id="swo:Swol_2537"/>
<evidence type="ECO:0008006" key="3">
    <source>
        <dbReference type="Google" id="ProtNLM"/>
    </source>
</evidence>
<keyword evidence="2" id="KW-1185">Reference proteome</keyword>
<proteinExistence type="predicted"/>
<dbReference type="GO" id="GO:0047429">
    <property type="term" value="F:nucleoside triphosphate diphosphatase activity"/>
    <property type="evidence" value="ECO:0007669"/>
    <property type="project" value="InterPro"/>
</dbReference>
<organism evidence="1 2">
    <name type="scientific">Syntrophomonas wolfei subsp. wolfei (strain DSM 2245B / Goettingen)</name>
    <dbReference type="NCBI Taxonomy" id="335541"/>
    <lineage>
        <taxon>Bacteria</taxon>
        <taxon>Bacillati</taxon>
        <taxon>Bacillota</taxon>
        <taxon>Clostridia</taxon>
        <taxon>Eubacteriales</taxon>
        <taxon>Syntrophomonadaceae</taxon>
        <taxon>Syntrophomonas</taxon>
    </lineage>
</organism>
<dbReference type="eggNOG" id="ENOG50332FJ">
    <property type="taxonomic scope" value="Bacteria"/>
</dbReference>
<dbReference type="GO" id="GO:0009143">
    <property type="term" value="P:nucleoside triphosphate catabolic process"/>
    <property type="evidence" value="ECO:0007669"/>
    <property type="project" value="InterPro"/>
</dbReference>
<dbReference type="Pfam" id="PF12643">
    <property type="entry name" value="MazG-like"/>
    <property type="match status" value="1"/>
</dbReference>
<name>Q0ATX9_SYNWW</name>
<dbReference type="RefSeq" id="WP_011641905.1">
    <property type="nucleotide sequence ID" value="NC_008346.1"/>
</dbReference>
<dbReference type="HOGENOM" id="CLU_163949_0_0_9"/>
<dbReference type="AlphaFoldDB" id="Q0ATX9"/>
<dbReference type="OrthoDB" id="2381770at2"/>
<reference evidence="2" key="1">
    <citation type="journal article" date="2010" name="Environ. Microbiol.">
        <title>The genome of Syntrophomonas wolfei: new insights into syntrophic metabolism and biohydrogen production.</title>
        <authorList>
            <person name="Sieber J.R."/>
            <person name="Sims D.R."/>
            <person name="Han C."/>
            <person name="Kim E."/>
            <person name="Lykidis A."/>
            <person name="Lapidus A.L."/>
            <person name="McDonnald E."/>
            <person name="Rohlin L."/>
            <person name="Culley D.E."/>
            <person name="Gunsalus R."/>
            <person name="McInerney M.J."/>
        </authorList>
    </citation>
    <scope>NUCLEOTIDE SEQUENCE [LARGE SCALE GENOMIC DNA]</scope>
    <source>
        <strain evidence="2">DSM 2245B / Goettingen</strain>
    </source>
</reference>
<dbReference type="InterPro" id="IPR025984">
    <property type="entry name" value="DCTPP"/>
</dbReference>
<dbReference type="STRING" id="335541.Swol_2537"/>
<protein>
    <recommendedName>
        <fullName evidence="3">MazG-like family protein</fullName>
    </recommendedName>
</protein>
<dbReference type="EMBL" id="CP000448">
    <property type="protein sequence ID" value="ABI69825.1"/>
    <property type="molecule type" value="Genomic_DNA"/>
</dbReference>
<sequence>MKGKVKELDIAQNLKTIEWLKAELVDSMAALFKALLQKGNDAIQDAASTIIIITYLLARRVGVTFFVLDQAIKEKLRTSIKESEEIGSWSGDLSELYKYLESKKRW</sequence>